<gene>
    <name evidence="1" type="ORF">BK658_02735</name>
</gene>
<evidence type="ECO:0000313" key="1">
    <source>
        <dbReference type="EMBL" id="RON03786.1"/>
    </source>
</evidence>
<accession>A0A423GZJ5</accession>
<proteinExistence type="predicted"/>
<dbReference type="AlphaFoldDB" id="A0A423GZJ5"/>
<protein>
    <recommendedName>
        <fullName evidence="3">Arrestin-like N-terminal domain-containing protein</fullName>
    </recommendedName>
</protein>
<reference evidence="1 2" key="1">
    <citation type="submission" date="2016-10" db="EMBL/GenBank/DDBJ databases">
        <title>Comparative genome analysis of multiple Pseudomonas spp. focuses on biocontrol and plant growth promoting traits.</title>
        <authorList>
            <person name="Tao X.-Y."/>
            <person name="Taylor C.G."/>
        </authorList>
    </citation>
    <scope>NUCLEOTIDE SEQUENCE [LARGE SCALE GENOMIC DNA]</scope>
    <source>
        <strain evidence="1 2">37D10</strain>
    </source>
</reference>
<sequence length="155" mass="17079">MTAKENLIEFPAPTAPVFLVGGKSIVNCRSLTLDGANRWLPVTVTIEPKFMPKGTHVMVHSVGTFDAAGLEEIPGTKFSKEHTVTGVEVDGRFQVEVPYVPYIKKIQPPQDSGLPSGHVRIWYTFEIDGNPIKSHKFFHEVRLLASGVYCEGTPT</sequence>
<comment type="caution">
    <text evidence="1">The sequence shown here is derived from an EMBL/GenBank/DDBJ whole genome shotgun (WGS) entry which is preliminary data.</text>
</comment>
<name>A0A423GZJ5_9PSED</name>
<evidence type="ECO:0000313" key="2">
    <source>
        <dbReference type="Proteomes" id="UP000284684"/>
    </source>
</evidence>
<organism evidence="1 2">
    <name type="scientific">Pseudomonas brassicacearum</name>
    <dbReference type="NCBI Taxonomy" id="930166"/>
    <lineage>
        <taxon>Bacteria</taxon>
        <taxon>Pseudomonadati</taxon>
        <taxon>Pseudomonadota</taxon>
        <taxon>Gammaproteobacteria</taxon>
        <taxon>Pseudomonadales</taxon>
        <taxon>Pseudomonadaceae</taxon>
        <taxon>Pseudomonas</taxon>
    </lineage>
</organism>
<evidence type="ECO:0008006" key="3">
    <source>
        <dbReference type="Google" id="ProtNLM"/>
    </source>
</evidence>
<dbReference type="EMBL" id="MOBI01000004">
    <property type="protein sequence ID" value="RON03786.1"/>
    <property type="molecule type" value="Genomic_DNA"/>
</dbReference>
<dbReference type="Proteomes" id="UP000284684">
    <property type="component" value="Unassembled WGS sequence"/>
</dbReference>
<dbReference type="RefSeq" id="WP_123580968.1">
    <property type="nucleotide sequence ID" value="NZ_MOBI01000004.1"/>
</dbReference>